<protein>
    <recommendedName>
        <fullName evidence="2">Serine hydrolase domain-containing protein</fullName>
    </recommendedName>
</protein>
<dbReference type="InterPro" id="IPR005645">
    <property type="entry name" value="FSH-like_dom"/>
</dbReference>
<feature type="domain" description="Serine hydrolase" evidence="2">
    <location>
        <begin position="16"/>
        <end position="186"/>
    </location>
</feature>
<organism evidence="3 4">
    <name type="scientific">Penicillium oxalicum (strain 114-2 / CGMCC 5302)</name>
    <name type="common">Penicillium decumbens</name>
    <dbReference type="NCBI Taxonomy" id="933388"/>
    <lineage>
        <taxon>Eukaryota</taxon>
        <taxon>Fungi</taxon>
        <taxon>Dikarya</taxon>
        <taxon>Ascomycota</taxon>
        <taxon>Pezizomycotina</taxon>
        <taxon>Eurotiomycetes</taxon>
        <taxon>Eurotiomycetidae</taxon>
        <taxon>Eurotiales</taxon>
        <taxon>Aspergillaceae</taxon>
        <taxon>Penicillium</taxon>
    </lineage>
</organism>
<gene>
    <name evidence="3" type="ORF">PDE_01781</name>
</gene>
<dbReference type="GO" id="GO:0072330">
    <property type="term" value="P:monocarboxylic acid biosynthetic process"/>
    <property type="evidence" value="ECO:0007669"/>
    <property type="project" value="UniProtKB-ARBA"/>
</dbReference>
<dbReference type="HOGENOM" id="CLU_051938_2_0_1"/>
<keyword evidence="1" id="KW-0378">Hydrolase</keyword>
<dbReference type="SUPFAM" id="SSF53474">
    <property type="entry name" value="alpha/beta-Hydrolases"/>
    <property type="match status" value="1"/>
</dbReference>
<sequence length="197" mass="22081">MLLDQRSEKTSSSELRNVQFVYPSGILPANPDHSFDEEPGSMRSWGYGDPRYDQIVGIERAVHHVLAVMETQGPFVGIVGFSSGSAVAAIVTSLLEKRKSICGFRLNSTHPRLKFAAFFSGFQLEHPRYRSIYSTQIETPTLHVIGTLDAMILPSQSLRLVASCDRPEEFHFFGAHYVPRSKALIETFKAYIETIKT</sequence>
<dbReference type="GO" id="GO:0016787">
    <property type="term" value="F:hydrolase activity"/>
    <property type="evidence" value="ECO:0007669"/>
    <property type="project" value="UniProtKB-KW"/>
</dbReference>
<evidence type="ECO:0000313" key="3">
    <source>
        <dbReference type="EMBL" id="EPS26842.1"/>
    </source>
</evidence>
<reference evidence="3 4" key="1">
    <citation type="journal article" date="2013" name="PLoS ONE">
        <title>Genomic and secretomic analyses reveal unique features of the lignocellulolytic enzyme system of Penicillium decumbens.</title>
        <authorList>
            <person name="Liu G."/>
            <person name="Zhang L."/>
            <person name="Wei X."/>
            <person name="Zou G."/>
            <person name="Qin Y."/>
            <person name="Ma L."/>
            <person name="Li J."/>
            <person name="Zheng H."/>
            <person name="Wang S."/>
            <person name="Wang C."/>
            <person name="Xun L."/>
            <person name="Zhao G.-P."/>
            <person name="Zhou Z."/>
            <person name="Qu Y."/>
        </authorList>
    </citation>
    <scope>NUCLEOTIDE SEQUENCE [LARGE SCALE GENOMIC DNA]</scope>
    <source>
        <strain evidence="4">114-2 / CGMCC 5302</strain>
    </source>
</reference>
<dbReference type="OrthoDB" id="2094269at2759"/>
<dbReference type="EMBL" id="KB644409">
    <property type="protein sequence ID" value="EPS26842.1"/>
    <property type="molecule type" value="Genomic_DNA"/>
</dbReference>
<dbReference type="PhylomeDB" id="S8AY27"/>
<dbReference type="PANTHER" id="PTHR48070">
    <property type="entry name" value="ESTERASE OVCA2"/>
    <property type="match status" value="1"/>
</dbReference>
<evidence type="ECO:0000256" key="1">
    <source>
        <dbReference type="ARBA" id="ARBA00022801"/>
    </source>
</evidence>
<dbReference type="eggNOG" id="KOG2551">
    <property type="taxonomic scope" value="Eukaryota"/>
</dbReference>
<dbReference type="GO" id="GO:0005737">
    <property type="term" value="C:cytoplasm"/>
    <property type="evidence" value="ECO:0007669"/>
    <property type="project" value="TreeGrafter"/>
</dbReference>
<dbReference type="AlphaFoldDB" id="S8AY27"/>
<name>S8AY27_PENO1</name>
<proteinExistence type="predicted"/>
<evidence type="ECO:0000313" key="4">
    <source>
        <dbReference type="Proteomes" id="UP000019376"/>
    </source>
</evidence>
<dbReference type="PANTHER" id="PTHR48070:SF6">
    <property type="entry name" value="ESTERASE OVCA2"/>
    <property type="match status" value="1"/>
</dbReference>
<dbReference type="GO" id="GO:0005634">
    <property type="term" value="C:nucleus"/>
    <property type="evidence" value="ECO:0007669"/>
    <property type="project" value="TreeGrafter"/>
</dbReference>
<evidence type="ECO:0000259" key="2">
    <source>
        <dbReference type="Pfam" id="PF03959"/>
    </source>
</evidence>
<accession>S8AY27</accession>
<dbReference type="Pfam" id="PF03959">
    <property type="entry name" value="FSH1"/>
    <property type="match status" value="1"/>
</dbReference>
<dbReference type="InterPro" id="IPR029058">
    <property type="entry name" value="AB_hydrolase_fold"/>
</dbReference>
<dbReference type="GO" id="GO:0017000">
    <property type="term" value="P:antibiotic biosynthetic process"/>
    <property type="evidence" value="ECO:0007669"/>
    <property type="project" value="UniProtKB-ARBA"/>
</dbReference>
<dbReference type="InterPro" id="IPR050593">
    <property type="entry name" value="LovG"/>
</dbReference>
<dbReference type="STRING" id="933388.S8AY27"/>
<keyword evidence="4" id="KW-1185">Reference proteome</keyword>
<dbReference type="Gene3D" id="3.40.50.1820">
    <property type="entry name" value="alpha/beta hydrolase"/>
    <property type="match status" value="1"/>
</dbReference>
<dbReference type="Proteomes" id="UP000019376">
    <property type="component" value="Unassembled WGS sequence"/>
</dbReference>